<dbReference type="InterPro" id="IPR050313">
    <property type="entry name" value="Carb_Metab_HTH_regulators"/>
</dbReference>
<proteinExistence type="predicted"/>
<organism evidence="4 5">
    <name type="scientific">Alicyclobacillus fastidiosus</name>
    <dbReference type="NCBI Taxonomy" id="392011"/>
    <lineage>
        <taxon>Bacteria</taxon>
        <taxon>Bacillati</taxon>
        <taxon>Bacillota</taxon>
        <taxon>Bacilli</taxon>
        <taxon>Bacillales</taxon>
        <taxon>Alicyclobacillaceae</taxon>
        <taxon>Alicyclobacillus</taxon>
    </lineage>
</organism>
<keyword evidence="1" id="KW-0805">Transcription regulation</keyword>
<gene>
    <name evidence="4" type="ORF">NZD89_28725</name>
</gene>
<evidence type="ECO:0000313" key="4">
    <source>
        <dbReference type="EMBL" id="WAH44841.1"/>
    </source>
</evidence>
<dbReference type="Gene3D" id="1.10.10.10">
    <property type="entry name" value="Winged helix-like DNA-binding domain superfamily/Winged helix DNA-binding domain"/>
    <property type="match status" value="1"/>
</dbReference>
<dbReference type="InterPro" id="IPR014036">
    <property type="entry name" value="DeoR-like_C"/>
</dbReference>
<dbReference type="Pfam" id="PF00455">
    <property type="entry name" value="DeoRC"/>
    <property type="match status" value="1"/>
</dbReference>
<keyword evidence="2" id="KW-0804">Transcription</keyword>
<evidence type="ECO:0000313" key="5">
    <source>
        <dbReference type="Proteomes" id="UP001164761"/>
    </source>
</evidence>
<evidence type="ECO:0000256" key="1">
    <source>
        <dbReference type="ARBA" id="ARBA00023015"/>
    </source>
</evidence>
<evidence type="ECO:0000256" key="2">
    <source>
        <dbReference type="ARBA" id="ARBA00023163"/>
    </source>
</evidence>
<dbReference type="SMART" id="SM01134">
    <property type="entry name" value="DeoRC"/>
    <property type="match status" value="1"/>
</dbReference>
<geneLocation type="plasmid" evidence="4 5">
    <name>unnamed1</name>
</geneLocation>
<dbReference type="GO" id="GO:0003677">
    <property type="term" value="F:DNA binding"/>
    <property type="evidence" value="ECO:0007669"/>
    <property type="project" value="UniProtKB-KW"/>
</dbReference>
<reference evidence="4" key="1">
    <citation type="submission" date="2022-08" db="EMBL/GenBank/DDBJ databases">
        <title>Alicyclobacillus fastidiosus DSM 17978, complete genome.</title>
        <authorList>
            <person name="Wang Q."/>
            <person name="Cai R."/>
            <person name="Wang Z."/>
        </authorList>
    </citation>
    <scope>NUCLEOTIDE SEQUENCE</scope>
    <source>
        <strain evidence="4">DSM 17978</strain>
        <plasmid evidence="4">unnamed1</plasmid>
    </source>
</reference>
<dbReference type="InterPro" id="IPR036388">
    <property type="entry name" value="WH-like_DNA-bd_sf"/>
</dbReference>
<dbReference type="PROSITE" id="PS51000">
    <property type="entry name" value="HTH_DEOR_2"/>
    <property type="match status" value="1"/>
</dbReference>
<name>A0ABY6ZRQ9_9BACL</name>
<dbReference type="RefSeq" id="WP_268008713.1">
    <property type="nucleotide sequence ID" value="NZ_BSUT01000003.1"/>
</dbReference>
<feature type="domain" description="HTH deoR-type" evidence="3">
    <location>
        <begin position="4"/>
        <end position="59"/>
    </location>
</feature>
<dbReference type="SMART" id="SM00420">
    <property type="entry name" value="HTH_DEOR"/>
    <property type="match status" value="1"/>
</dbReference>
<sequence length="257" mass="28409">MNERDQRLQQIVTIVEDEDTVSVEYLQDKLGVSGSTVRGDLRLLAKEGRIRREHGRVTRVGDHAASPSGLPSFEKRLKIRQAEKEAIAKLAESFIAENDSIILDASSTCYHLAKRLYTSTKALTVVTNGIQSAQLLNQNPRLQVILIGGTLGVQNNTEGILGIELFKHLNIKKCFLSGYGISVEQGVTDFSLLEIEMKKKFVEVAQRAYILTDSTKFGVVSVGKFCDAEQAEAIITDNELSEETASEYLAHGVQIIR</sequence>
<dbReference type="PANTHER" id="PTHR30363">
    <property type="entry name" value="HTH-TYPE TRANSCRIPTIONAL REGULATOR SRLR-RELATED"/>
    <property type="match status" value="1"/>
</dbReference>
<dbReference type="Pfam" id="PF08220">
    <property type="entry name" value="HTH_DeoR"/>
    <property type="match status" value="1"/>
</dbReference>
<dbReference type="Gene3D" id="3.40.50.1360">
    <property type="match status" value="1"/>
</dbReference>
<accession>A0ABY6ZRQ9</accession>
<dbReference type="InterPro" id="IPR036390">
    <property type="entry name" value="WH_DNA-bd_sf"/>
</dbReference>
<dbReference type="Proteomes" id="UP001164761">
    <property type="component" value="Plasmid unnamed1"/>
</dbReference>
<dbReference type="SUPFAM" id="SSF100950">
    <property type="entry name" value="NagB/RpiA/CoA transferase-like"/>
    <property type="match status" value="1"/>
</dbReference>
<dbReference type="SUPFAM" id="SSF46785">
    <property type="entry name" value="Winged helix' DNA-binding domain"/>
    <property type="match status" value="1"/>
</dbReference>
<dbReference type="InterPro" id="IPR037171">
    <property type="entry name" value="NagB/RpiA_transferase-like"/>
</dbReference>
<protein>
    <submittedName>
        <fullName evidence="4">DeoR/GlpR family DNA-binding transcription regulator</fullName>
    </submittedName>
</protein>
<dbReference type="EMBL" id="CP104068">
    <property type="protein sequence ID" value="WAH44841.1"/>
    <property type="molecule type" value="Genomic_DNA"/>
</dbReference>
<keyword evidence="4" id="KW-0238">DNA-binding</keyword>
<dbReference type="InterPro" id="IPR001034">
    <property type="entry name" value="DeoR_HTH"/>
</dbReference>
<evidence type="ECO:0000259" key="3">
    <source>
        <dbReference type="PROSITE" id="PS51000"/>
    </source>
</evidence>
<dbReference type="PANTHER" id="PTHR30363:SF44">
    <property type="entry name" value="AGA OPERON TRANSCRIPTIONAL REPRESSOR-RELATED"/>
    <property type="match status" value="1"/>
</dbReference>
<keyword evidence="4" id="KW-0614">Plasmid</keyword>
<keyword evidence="5" id="KW-1185">Reference proteome</keyword>